<feature type="transmembrane region" description="Helical" evidence="1">
    <location>
        <begin position="39"/>
        <end position="59"/>
    </location>
</feature>
<dbReference type="EMBL" id="JACSPX010000001">
    <property type="protein sequence ID" value="MBD8012447.1"/>
    <property type="molecule type" value="Genomic_DNA"/>
</dbReference>
<evidence type="ECO:0000256" key="1">
    <source>
        <dbReference type="SAM" id="Phobius"/>
    </source>
</evidence>
<keyword evidence="1" id="KW-1133">Transmembrane helix</keyword>
<keyword evidence="3" id="KW-1185">Reference proteome</keyword>
<feature type="transmembrane region" description="Helical" evidence="1">
    <location>
        <begin position="71"/>
        <end position="94"/>
    </location>
</feature>
<organism evidence="2 3">
    <name type="scientific">Microbacterium commune</name>
    <dbReference type="NCBI Taxonomy" id="2762219"/>
    <lineage>
        <taxon>Bacteria</taxon>
        <taxon>Bacillati</taxon>
        <taxon>Actinomycetota</taxon>
        <taxon>Actinomycetes</taxon>
        <taxon>Micrococcales</taxon>
        <taxon>Microbacteriaceae</taxon>
        <taxon>Microbacterium</taxon>
    </lineage>
</organism>
<name>A0ABR8W603_9MICO</name>
<reference evidence="2 3" key="1">
    <citation type="submission" date="2020-08" db="EMBL/GenBank/DDBJ databases">
        <title>A Genomic Blueprint of the Chicken Gut Microbiome.</title>
        <authorList>
            <person name="Gilroy R."/>
            <person name="Ravi A."/>
            <person name="Getino M."/>
            <person name="Pursley I."/>
            <person name="Horton D.L."/>
            <person name="Alikhan N.-F."/>
            <person name="Baker D."/>
            <person name="Gharbi K."/>
            <person name="Hall N."/>
            <person name="Watson M."/>
            <person name="Adriaenssens E.M."/>
            <person name="Foster-Nyarko E."/>
            <person name="Jarju S."/>
            <person name="Secka A."/>
            <person name="Antonio M."/>
            <person name="Oren A."/>
            <person name="Chaudhuri R."/>
            <person name="La Ragione R.M."/>
            <person name="Hildebrand F."/>
            <person name="Pallen M.J."/>
        </authorList>
    </citation>
    <scope>NUCLEOTIDE SEQUENCE [LARGE SCALE GENOMIC DNA]</scope>
    <source>
        <strain evidence="2 3">Re1</strain>
    </source>
</reference>
<feature type="transmembrane region" description="Helical" evidence="1">
    <location>
        <begin position="12"/>
        <end position="33"/>
    </location>
</feature>
<accession>A0ABR8W603</accession>
<evidence type="ECO:0000313" key="2">
    <source>
        <dbReference type="EMBL" id="MBD8012447.1"/>
    </source>
</evidence>
<dbReference type="Proteomes" id="UP000611521">
    <property type="component" value="Unassembled WGS sequence"/>
</dbReference>
<protein>
    <submittedName>
        <fullName evidence="2">Uncharacterized protein</fullName>
    </submittedName>
</protein>
<gene>
    <name evidence="2" type="ORF">H9633_09060</name>
</gene>
<evidence type="ECO:0000313" key="3">
    <source>
        <dbReference type="Proteomes" id="UP000611521"/>
    </source>
</evidence>
<comment type="caution">
    <text evidence="2">The sequence shown here is derived from an EMBL/GenBank/DDBJ whole genome shotgun (WGS) entry which is preliminary data.</text>
</comment>
<proteinExistence type="predicted"/>
<keyword evidence="1" id="KW-0812">Transmembrane</keyword>
<sequence>MSEPALAPRSAFRGMVAVWIASLVVAVALGFVLPEEDRVGWLLIAFGAIVLVSFAVQLAHGRAQGFIVRMAGSVVGALMIMGAVSGVFGLAALASAL</sequence>
<keyword evidence="1" id="KW-0472">Membrane</keyword>
<dbReference type="RefSeq" id="WP_071642668.1">
    <property type="nucleotide sequence ID" value="NZ_JACSPX010000001.1"/>
</dbReference>